<dbReference type="EMBL" id="JBFOLJ010000017">
    <property type="protein sequence ID" value="KAL2467850.1"/>
    <property type="molecule type" value="Genomic_DNA"/>
</dbReference>
<name>A0ABD1PV87_9LAMI</name>
<protein>
    <submittedName>
        <fullName evidence="1">Uncharacterized protein</fullName>
    </submittedName>
</protein>
<sequence length="115" mass="12985">MVFIFPQYPGTGPKISEENWSGVLDTGLNPYNLQPHPPLLSPNPSLSHTYTRSRTVTESRAVQRRRLLCYCRLLCANIASDYRSLIEFIFVGSEGLLIFEKCGCSHANNICLLCY</sequence>
<evidence type="ECO:0000313" key="1">
    <source>
        <dbReference type="EMBL" id="KAL2467850.1"/>
    </source>
</evidence>
<dbReference type="AlphaFoldDB" id="A0ABD1PV87"/>
<dbReference type="Proteomes" id="UP001604277">
    <property type="component" value="Unassembled WGS sequence"/>
</dbReference>
<keyword evidence="2" id="KW-1185">Reference proteome</keyword>
<gene>
    <name evidence="1" type="ORF">Fot_51375</name>
</gene>
<proteinExistence type="predicted"/>
<comment type="caution">
    <text evidence="1">The sequence shown here is derived from an EMBL/GenBank/DDBJ whole genome shotgun (WGS) entry which is preliminary data.</text>
</comment>
<organism evidence="1 2">
    <name type="scientific">Forsythia ovata</name>
    <dbReference type="NCBI Taxonomy" id="205694"/>
    <lineage>
        <taxon>Eukaryota</taxon>
        <taxon>Viridiplantae</taxon>
        <taxon>Streptophyta</taxon>
        <taxon>Embryophyta</taxon>
        <taxon>Tracheophyta</taxon>
        <taxon>Spermatophyta</taxon>
        <taxon>Magnoliopsida</taxon>
        <taxon>eudicotyledons</taxon>
        <taxon>Gunneridae</taxon>
        <taxon>Pentapetalae</taxon>
        <taxon>asterids</taxon>
        <taxon>lamiids</taxon>
        <taxon>Lamiales</taxon>
        <taxon>Oleaceae</taxon>
        <taxon>Forsythieae</taxon>
        <taxon>Forsythia</taxon>
    </lineage>
</organism>
<reference evidence="2" key="1">
    <citation type="submission" date="2024-07" db="EMBL/GenBank/DDBJ databases">
        <title>Two chromosome-level genome assemblies of Korean endemic species Abeliophyllum distichum and Forsythia ovata (Oleaceae).</title>
        <authorList>
            <person name="Jang H."/>
        </authorList>
    </citation>
    <scope>NUCLEOTIDE SEQUENCE [LARGE SCALE GENOMIC DNA]</scope>
</reference>
<accession>A0ABD1PV87</accession>
<evidence type="ECO:0000313" key="2">
    <source>
        <dbReference type="Proteomes" id="UP001604277"/>
    </source>
</evidence>